<dbReference type="InterPro" id="IPR057326">
    <property type="entry name" value="KR_dom"/>
</dbReference>
<feature type="domain" description="Ketoreductase" evidence="4">
    <location>
        <begin position="3"/>
        <end position="182"/>
    </location>
</feature>
<dbReference type="EMBL" id="JAUHHC010000006">
    <property type="protein sequence ID" value="MDN3922821.1"/>
    <property type="molecule type" value="Genomic_DNA"/>
</dbReference>
<dbReference type="SMART" id="SM00822">
    <property type="entry name" value="PKS_KR"/>
    <property type="match status" value="1"/>
</dbReference>
<evidence type="ECO:0000313" key="5">
    <source>
        <dbReference type="EMBL" id="MDN3922821.1"/>
    </source>
</evidence>
<dbReference type="InterPro" id="IPR002347">
    <property type="entry name" value="SDR_fam"/>
</dbReference>
<dbReference type="SUPFAM" id="SSF51735">
    <property type="entry name" value="NAD(P)-binding Rossmann-fold domains"/>
    <property type="match status" value="1"/>
</dbReference>
<reference evidence="5 6" key="1">
    <citation type="submission" date="2023-06" db="EMBL/GenBank/DDBJ databases">
        <title>Pelomonas sp. PFR6 16S ribosomal RNA gene Genome sequencing and assembly.</title>
        <authorList>
            <person name="Woo H."/>
        </authorList>
    </citation>
    <scope>NUCLEOTIDE SEQUENCE [LARGE SCALE GENOMIC DNA]</scope>
    <source>
        <strain evidence="5 6">PFR6</strain>
    </source>
</reference>
<dbReference type="PRINTS" id="PR00081">
    <property type="entry name" value="GDHRDH"/>
</dbReference>
<dbReference type="InterPro" id="IPR036291">
    <property type="entry name" value="NAD(P)-bd_dom_sf"/>
</dbReference>
<gene>
    <name evidence="5" type="ORF">QWJ38_21225</name>
</gene>
<name>A0ABT8DYZ8_9BURK</name>
<accession>A0ABT8DYZ8</accession>
<keyword evidence="2" id="KW-0560">Oxidoreductase</keyword>
<comment type="similarity">
    <text evidence="1 3">Belongs to the short-chain dehydrogenases/reductases (SDR) family.</text>
</comment>
<organism evidence="5 6">
    <name type="scientific">Roseateles violae</name>
    <dbReference type="NCBI Taxonomy" id="3058042"/>
    <lineage>
        <taxon>Bacteria</taxon>
        <taxon>Pseudomonadati</taxon>
        <taxon>Pseudomonadota</taxon>
        <taxon>Betaproteobacteria</taxon>
        <taxon>Burkholderiales</taxon>
        <taxon>Sphaerotilaceae</taxon>
        <taxon>Roseateles</taxon>
    </lineage>
</organism>
<dbReference type="InterPro" id="IPR020904">
    <property type="entry name" value="Sc_DH/Rdtase_CS"/>
</dbReference>
<dbReference type="PRINTS" id="PR00080">
    <property type="entry name" value="SDRFAMILY"/>
</dbReference>
<dbReference type="Gene3D" id="3.40.50.720">
    <property type="entry name" value="NAD(P)-binding Rossmann-like Domain"/>
    <property type="match status" value="1"/>
</dbReference>
<sequence length="274" mass="28792">MPKTVLITGCSSGIGAALAREFQRRGHRVIASARQPAALAELAAAGLQTLALDVNDAASIEAAVAALQASAPDGLDLLINNAGYGQFGAVIDLQAEDLRAQFETNVIAPVMLSRALLPLLRRRPGACIAHVGSISGLLTTPFAGAYCASKAALHALADAMRMELAPLGLRVVTVQPGGIASHFGAAAKERVRLPDDSLYRGIAAFVRGRADAQQHGATPVDQFAATVATHLLDPRAGPICRTGSQSRKLPLFKRWLPTALLDRKLSERFGLDRL</sequence>
<evidence type="ECO:0000313" key="6">
    <source>
        <dbReference type="Proteomes" id="UP001228044"/>
    </source>
</evidence>
<keyword evidence="6" id="KW-1185">Reference proteome</keyword>
<comment type="caution">
    <text evidence="5">The sequence shown here is derived from an EMBL/GenBank/DDBJ whole genome shotgun (WGS) entry which is preliminary data.</text>
</comment>
<evidence type="ECO:0000256" key="2">
    <source>
        <dbReference type="ARBA" id="ARBA00023002"/>
    </source>
</evidence>
<dbReference type="PROSITE" id="PS00061">
    <property type="entry name" value="ADH_SHORT"/>
    <property type="match status" value="1"/>
</dbReference>
<proteinExistence type="inferred from homology"/>
<dbReference type="RefSeq" id="WP_290361135.1">
    <property type="nucleotide sequence ID" value="NZ_JAUHHC010000006.1"/>
</dbReference>
<evidence type="ECO:0000256" key="3">
    <source>
        <dbReference type="RuleBase" id="RU000363"/>
    </source>
</evidence>
<evidence type="ECO:0000259" key="4">
    <source>
        <dbReference type="SMART" id="SM00822"/>
    </source>
</evidence>
<dbReference type="Pfam" id="PF00106">
    <property type="entry name" value="adh_short"/>
    <property type="match status" value="1"/>
</dbReference>
<evidence type="ECO:0000256" key="1">
    <source>
        <dbReference type="ARBA" id="ARBA00006484"/>
    </source>
</evidence>
<dbReference type="Proteomes" id="UP001228044">
    <property type="component" value="Unassembled WGS sequence"/>
</dbReference>
<dbReference type="PANTHER" id="PTHR44169:SF6">
    <property type="entry name" value="NADPH-DEPENDENT 1-ACYLDIHYDROXYACETONE PHOSPHATE REDUCTASE"/>
    <property type="match status" value="1"/>
</dbReference>
<dbReference type="PANTHER" id="PTHR44169">
    <property type="entry name" value="NADPH-DEPENDENT 1-ACYLDIHYDROXYACETONE PHOSPHATE REDUCTASE"/>
    <property type="match status" value="1"/>
</dbReference>
<protein>
    <submittedName>
        <fullName evidence="5">SDR family NAD(P)-dependent oxidoreductase</fullName>
    </submittedName>
</protein>